<gene>
    <name evidence="2" type="ORF">BaOVIS_014550</name>
</gene>
<keyword evidence="3" id="KW-1185">Reference proteome</keyword>
<reference evidence="2" key="1">
    <citation type="submission" date="2019-12" db="EMBL/GenBank/DDBJ databases">
        <title>Genome sequence of Babesia ovis.</title>
        <authorList>
            <person name="Yamagishi J."/>
            <person name="Sevinc F."/>
            <person name="Xuan X."/>
        </authorList>
    </citation>
    <scope>NUCLEOTIDE SEQUENCE</scope>
    <source>
        <strain evidence="2">Selcuk</strain>
    </source>
</reference>
<accession>A0A9W5TAZ2</accession>
<proteinExistence type="predicted"/>
<dbReference type="AlphaFoldDB" id="A0A9W5TAZ2"/>
<organism evidence="2 3">
    <name type="scientific">Babesia ovis</name>
    <dbReference type="NCBI Taxonomy" id="5869"/>
    <lineage>
        <taxon>Eukaryota</taxon>
        <taxon>Sar</taxon>
        <taxon>Alveolata</taxon>
        <taxon>Apicomplexa</taxon>
        <taxon>Aconoidasida</taxon>
        <taxon>Piroplasmida</taxon>
        <taxon>Babesiidae</taxon>
        <taxon>Babesia</taxon>
    </lineage>
</organism>
<dbReference type="GO" id="GO:0004386">
    <property type="term" value="F:helicase activity"/>
    <property type="evidence" value="ECO:0007669"/>
    <property type="project" value="UniProtKB-KW"/>
</dbReference>
<name>A0A9W5TAZ2_BABOV</name>
<keyword evidence="2" id="KW-0547">Nucleotide-binding</keyword>
<keyword evidence="2" id="KW-0347">Helicase</keyword>
<feature type="region of interest" description="Disordered" evidence="1">
    <location>
        <begin position="39"/>
        <end position="94"/>
    </location>
</feature>
<feature type="compositionally biased region" description="Basic and acidic residues" evidence="1">
    <location>
        <begin position="39"/>
        <end position="54"/>
    </location>
</feature>
<comment type="caution">
    <text evidence="2">The sequence shown here is derived from an EMBL/GenBank/DDBJ whole genome shotgun (WGS) entry which is preliminary data.</text>
</comment>
<dbReference type="Proteomes" id="UP001057455">
    <property type="component" value="Unassembled WGS sequence"/>
</dbReference>
<evidence type="ECO:0000313" key="2">
    <source>
        <dbReference type="EMBL" id="GFE54051.1"/>
    </source>
</evidence>
<keyword evidence="2" id="KW-0067">ATP-binding</keyword>
<dbReference type="OrthoDB" id="365554at2759"/>
<keyword evidence="2" id="KW-0378">Hydrolase</keyword>
<evidence type="ECO:0000256" key="1">
    <source>
        <dbReference type="SAM" id="MobiDB-lite"/>
    </source>
</evidence>
<protein>
    <submittedName>
        <fullName evidence="2">Pre-mRNA-splicing factor ATP-dependent RNA helicase PRP16, putative</fullName>
    </submittedName>
</protein>
<sequence length="94" mass="10891">MHGDMAHGIYAENIVEYYQQTGDKHVVFGDVQKITHEAVQEPVETREETDKDVDMEQGDSVVQTKPERVPTEKPLLQMDTYSDREHNDDLEELM</sequence>
<dbReference type="EMBL" id="BLIY01000008">
    <property type="protein sequence ID" value="GFE54051.1"/>
    <property type="molecule type" value="Genomic_DNA"/>
</dbReference>
<evidence type="ECO:0000313" key="3">
    <source>
        <dbReference type="Proteomes" id="UP001057455"/>
    </source>
</evidence>